<dbReference type="PANTHER" id="PTHR21310">
    <property type="entry name" value="AMINOGLYCOSIDE PHOSPHOTRANSFERASE-RELATED-RELATED"/>
    <property type="match status" value="1"/>
</dbReference>
<dbReference type="AlphaFoldDB" id="A0A437A7B9"/>
<name>A0A437A7B9_ARTFL</name>
<comment type="caution">
    <text evidence="2">The sequence shown here is derived from an EMBL/GenBank/DDBJ whole genome shotgun (WGS) entry which is preliminary data.</text>
</comment>
<dbReference type="VEuPathDB" id="FungiDB:DFL_005299"/>
<evidence type="ECO:0000313" key="3">
    <source>
        <dbReference type="Proteomes" id="UP000283090"/>
    </source>
</evidence>
<reference evidence="2 3" key="1">
    <citation type="submission" date="2019-01" db="EMBL/GenBank/DDBJ databases">
        <title>Intercellular communication is required for trap formation in the nematode-trapping fungus Duddingtonia flagrans.</title>
        <authorList>
            <person name="Youssar L."/>
            <person name="Wernet V."/>
            <person name="Hensel N."/>
            <person name="Hildebrandt H.-G."/>
            <person name="Fischer R."/>
        </authorList>
    </citation>
    <scope>NUCLEOTIDE SEQUENCE [LARGE SCALE GENOMIC DNA]</scope>
    <source>
        <strain evidence="2 3">CBS H-5679</strain>
    </source>
</reference>
<dbReference type="InterPro" id="IPR051678">
    <property type="entry name" value="AGP_Transferase"/>
</dbReference>
<organism evidence="2 3">
    <name type="scientific">Arthrobotrys flagrans</name>
    <name type="common">Nematode-trapping fungus</name>
    <name type="synonym">Trichothecium flagrans</name>
    <dbReference type="NCBI Taxonomy" id="97331"/>
    <lineage>
        <taxon>Eukaryota</taxon>
        <taxon>Fungi</taxon>
        <taxon>Dikarya</taxon>
        <taxon>Ascomycota</taxon>
        <taxon>Pezizomycotina</taxon>
        <taxon>Orbiliomycetes</taxon>
        <taxon>Orbiliales</taxon>
        <taxon>Orbiliaceae</taxon>
        <taxon>Arthrobotrys</taxon>
    </lineage>
</organism>
<dbReference type="SUPFAM" id="SSF56112">
    <property type="entry name" value="Protein kinase-like (PK-like)"/>
    <property type="match status" value="1"/>
</dbReference>
<dbReference type="RefSeq" id="XP_067492595.1">
    <property type="nucleotide sequence ID" value="XM_067634535.1"/>
</dbReference>
<proteinExistence type="predicted"/>
<dbReference type="STRING" id="97331.A0A437A7B9"/>
<dbReference type="Gene3D" id="3.90.1200.10">
    <property type="match status" value="1"/>
</dbReference>
<evidence type="ECO:0000259" key="1">
    <source>
        <dbReference type="Pfam" id="PF01636"/>
    </source>
</evidence>
<dbReference type="Proteomes" id="UP000283090">
    <property type="component" value="Unassembled WGS sequence"/>
</dbReference>
<dbReference type="OrthoDB" id="5404599at2759"/>
<dbReference type="InterPro" id="IPR011009">
    <property type="entry name" value="Kinase-like_dom_sf"/>
</dbReference>
<accession>A0A437A7B9</accession>
<protein>
    <recommendedName>
        <fullName evidence="1">Aminoglycoside phosphotransferase domain-containing protein</fullName>
    </recommendedName>
</protein>
<dbReference type="EMBL" id="SAEB01000006">
    <property type="protein sequence ID" value="RVD87051.1"/>
    <property type="molecule type" value="Genomic_DNA"/>
</dbReference>
<keyword evidence="3" id="KW-1185">Reference proteome</keyword>
<feature type="domain" description="Aminoglycoside phosphotransferase" evidence="1">
    <location>
        <begin position="47"/>
        <end position="116"/>
    </location>
</feature>
<gene>
    <name evidence="2" type="ORF">DFL_005299</name>
</gene>
<evidence type="ECO:0000313" key="2">
    <source>
        <dbReference type="EMBL" id="RVD87051.1"/>
    </source>
</evidence>
<dbReference type="PANTHER" id="PTHR21310:SF54">
    <property type="entry name" value="AMINOGLYCOSIDE PHOSPHOTRANSFERASE DOMAIN-CONTAINING PROTEIN"/>
    <property type="match status" value="1"/>
</dbReference>
<sequence>MVGERKETNQLRQDRHEKFLGSIGRQPLLDVICENDDNLAGPSPTVAAFHEWLDVRVLRRFPDPEATMPLRKMLPDNALIVFSHGDLHPKNILTSPAKPSKIVAIVDWHQSGWYPSHWERCKAEWGNLGDWANKYLPEALESGEHSDELYNAFCMYTQLLGVL</sequence>
<dbReference type="InterPro" id="IPR002575">
    <property type="entry name" value="Aminoglycoside_PTrfase"/>
</dbReference>
<dbReference type="GeneID" id="93587610"/>
<dbReference type="Pfam" id="PF01636">
    <property type="entry name" value="APH"/>
    <property type="match status" value="1"/>
</dbReference>